<dbReference type="PATRIC" id="fig|48936.3.peg.818"/>
<accession>A0A0B9AHD7</accession>
<dbReference type="AlphaFoldDB" id="A0A0B9AHD7"/>
<evidence type="ECO:0000256" key="1">
    <source>
        <dbReference type="SAM" id="Phobius"/>
    </source>
</evidence>
<feature type="transmembrane region" description="Helical" evidence="1">
    <location>
        <begin position="47"/>
        <end position="69"/>
    </location>
</feature>
<sequence>MSDPAPRDPAQDPAMGRYFALQVVRLSGALLVLLGVLVQAGKGPGPLAALPPIAGIVLALVGLWDFFFLPRIVARRWRTPE</sequence>
<keyword evidence="1" id="KW-1133">Transmembrane helix</keyword>
<evidence type="ECO:0000313" key="3">
    <source>
        <dbReference type="Proteomes" id="UP000031338"/>
    </source>
</evidence>
<proteinExistence type="predicted"/>
<keyword evidence="1" id="KW-0472">Membrane</keyword>
<reference evidence="2 3" key="1">
    <citation type="submission" date="2014-10" db="EMBL/GenBank/DDBJ databases">
        <title>Draft genome sequence of Novosphingobium subterraneum DSM 12447.</title>
        <authorList>
            <person name="Gan H.M."/>
            <person name="Gan H.Y."/>
            <person name="Savka M.A."/>
        </authorList>
    </citation>
    <scope>NUCLEOTIDE SEQUENCE [LARGE SCALE GENOMIC DNA]</scope>
    <source>
        <strain evidence="2 3">DSM 12447</strain>
    </source>
</reference>
<dbReference type="EMBL" id="JRVC01000003">
    <property type="protein sequence ID" value="KHS48726.1"/>
    <property type="molecule type" value="Genomic_DNA"/>
</dbReference>
<dbReference type="Proteomes" id="UP000031338">
    <property type="component" value="Unassembled WGS sequence"/>
</dbReference>
<gene>
    <name evidence="2" type="ORF">NJ75_00808</name>
</gene>
<name>A0A0B9AHD7_9SPHN</name>
<keyword evidence="3" id="KW-1185">Reference proteome</keyword>
<comment type="caution">
    <text evidence="2">The sequence shown here is derived from an EMBL/GenBank/DDBJ whole genome shotgun (WGS) entry which is preliminary data.</text>
</comment>
<dbReference type="RefSeq" id="WP_039331674.1">
    <property type="nucleotide sequence ID" value="NZ_JBNNWK010000011.1"/>
</dbReference>
<dbReference type="STRING" id="48936.NJ75_00808"/>
<keyword evidence="1" id="KW-0812">Transmembrane</keyword>
<organism evidence="2 3">
    <name type="scientific">Novosphingobium subterraneum</name>
    <dbReference type="NCBI Taxonomy" id="48936"/>
    <lineage>
        <taxon>Bacteria</taxon>
        <taxon>Pseudomonadati</taxon>
        <taxon>Pseudomonadota</taxon>
        <taxon>Alphaproteobacteria</taxon>
        <taxon>Sphingomonadales</taxon>
        <taxon>Sphingomonadaceae</taxon>
        <taxon>Novosphingobium</taxon>
    </lineage>
</organism>
<evidence type="ECO:0008006" key="4">
    <source>
        <dbReference type="Google" id="ProtNLM"/>
    </source>
</evidence>
<evidence type="ECO:0000313" key="2">
    <source>
        <dbReference type="EMBL" id="KHS48726.1"/>
    </source>
</evidence>
<feature type="transmembrane region" description="Helical" evidence="1">
    <location>
        <begin position="23"/>
        <end position="41"/>
    </location>
</feature>
<protein>
    <recommendedName>
        <fullName evidence="4">Transmembrane protein</fullName>
    </recommendedName>
</protein>